<dbReference type="GO" id="GO:0046394">
    <property type="term" value="P:carboxylic acid biosynthetic process"/>
    <property type="evidence" value="ECO:0007669"/>
    <property type="project" value="UniProtKB-ARBA"/>
</dbReference>
<sequence length="259" mass="29327">MIVLLNNQWVKKEDAQVSLFSEGLMFGLGVFETLRTYGDKELPFLEEHLQRLFTALEKLPIPCAYSREQVEIMVRKVAGKAPQTLQRIKILVIPEVVMVCSVPLNIPPEIYQGVTLKSIVCQRSLPEIKSTSYLDCYLSHQEAQAGGYYDALLVDEQGQVYEGSKTNIFWFEEDILVTRRDSVLPGVMRKIILEKFPFQTEFKSITVSKLVKQQEVFVSNSIIGIAPIIAINGQELNNGRPGPRTEEAICYWRHLSCGG</sequence>
<dbReference type="Proteomes" id="UP000218113">
    <property type="component" value="Unassembled WGS sequence"/>
</dbReference>
<evidence type="ECO:0000256" key="2">
    <source>
        <dbReference type="ARBA" id="ARBA00009320"/>
    </source>
</evidence>
<reference evidence="5" key="1">
    <citation type="submission" date="2017-08" db="EMBL/GenBank/DDBJ databases">
        <title>A dynamic microbial community with high functional redundancy inhabits the cold, oxic subseafloor aquifer.</title>
        <authorList>
            <person name="Tully B.J."/>
            <person name="Wheat C.G."/>
            <person name="Glazer B.T."/>
            <person name="Huber J.A."/>
        </authorList>
    </citation>
    <scope>NUCLEOTIDE SEQUENCE [LARGE SCALE GENOMIC DNA]</scope>
</reference>
<evidence type="ECO:0000313" key="5">
    <source>
        <dbReference type="Proteomes" id="UP000218113"/>
    </source>
</evidence>
<dbReference type="FunFam" id="3.20.10.10:FF:000002">
    <property type="entry name" value="D-alanine aminotransferase"/>
    <property type="match status" value="1"/>
</dbReference>
<dbReference type="InterPro" id="IPR001544">
    <property type="entry name" value="Aminotrans_IV"/>
</dbReference>
<dbReference type="Gene3D" id="3.20.10.10">
    <property type="entry name" value="D-amino Acid Aminotransferase, subunit A, domain 2"/>
    <property type="match status" value="1"/>
</dbReference>
<dbReference type="InterPro" id="IPR050571">
    <property type="entry name" value="Class-IV_PLP-Dep_Aminotrnsfr"/>
</dbReference>
<organism evidence="4 5">
    <name type="scientific">SAR324 cluster bacterium</name>
    <dbReference type="NCBI Taxonomy" id="2024889"/>
    <lineage>
        <taxon>Bacteria</taxon>
        <taxon>Deltaproteobacteria</taxon>
        <taxon>SAR324 cluster</taxon>
    </lineage>
</organism>
<evidence type="ECO:0008006" key="6">
    <source>
        <dbReference type="Google" id="ProtNLM"/>
    </source>
</evidence>
<dbReference type="PANTHER" id="PTHR42743">
    <property type="entry name" value="AMINO-ACID AMINOTRANSFERASE"/>
    <property type="match status" value="1"/>
</dbReference>
<keyword evidence="3" id="KW-0663">Pyridoxal phosphate</keyword>
<comment type="similarity">
    <text evidence="2">Belongs to the class-IV pyridoxal-phosphate-dependent aminotransferase family.</text>
</comment>
<dbReference type="GO" id="GO:0003824">
    <property type="term" value="F:catalytic activity"/>
    <property type="evidence" value="ECO:0007669"/>
    <property type="project" value="InterPro"/>
</dbReference>
<dbReference type="EMBL" id="NVSR01000041">
    <property type="protein sequence ID" value="PCI28100.1"/>
    <property type="molecule type" value="Genomic_DNA"/>
</dbReference>
<proteinExistence type="inferred from homology"/>
<comment type="caution">
    <text evidence="4">The sequence shown here is derived from an EMBL/GenBank/DDBJ whole genome shotgun (WGS) entry which is preliminary data.</text>
</comment>
<dbReference type="GO" id="GO:0008652">
    <property type="term" value="P:amino acid biosynthetic process"/>
    <property type="evidence" value="ECO:0007669"/>
    <property type="project" value="UniProtKB-ARBA"/>
</dbReference>
<evidence type="ECO:0000313" key="4">
    <source>
        <dbReference type="EMBL" id="PCI28100.1"/>
    </source>
</evidence>
<dbReference type="InterPro" id="IPR043132">
    <property type="entry name" value="BCAT-like_C"/>
</dbReference>
<evidence type="ECO:0000256" key="3">
    <source>
        <dbReference type="ARBA" id="ARBA00022898"/>
    </source>
</evidence>
<dbReference type="CDD" id="cd00449">
    <property type="entry name" value="PLPDE_IV"/>
    <property type="match status" value="1"/>
</dbReference>
<dbReference type="AlphaFoldDB" id="A0A2A4T379"/>
<comment type="cofactor">
    <cofactor evidence="1">
        <name>pyridoxal 5'-phosphate</name>
        <dbReference type="ChEBI" id="CHEBI:597326"/>
    </cofactor>
</comment>
<protein>
    <recommendedName>
        <fullName evidence="6">Branched-chain amino acid aminotransferase</fullName>
    </recommendedName>
</protein>
<dbReference type="Gene3D" id="3.30.470.10">
    <property type="match status" value="1"/>
</dbReference>
<dbReference type="InterPro" id="IPR036038">
    <property type="entry name" value="Aminotransferase-like"/>
</dbReference>
<evidence type="ECO:0000256" key="1">
    <source>
        <dbReference type="ARBA" id="ARBA00001933"/>
    </source>
</evidence>
<dbReference type="SUPFAM" id="SSF56752">
    <property type="entry name" value="D-aminoacid aminotransferase-like PLP-dependent enzymes"/>
    <property type="match status" value="1"/>
</dbReference>
<name>A0A2A4T379_9DELT</name>
<dbReference type="Pfam" id="PF01063">
    <property type="entry name" value="Aminotran_4"/>
    <property type="match status" value="1"/>
</dbReference>
<accession>A0A2A4T379</accession>
<dbReference type="PANTHER" id="PTHR42743:SF11">
    <property type="entry name" value="AMINODEOXYCHORISMATE LYASE"/>
    <property type="match status" value="1"/>
</dbReference>
<gene>
    <name evidence="4" type="ORF">COB67_07135</name>
</gene>
<dbReference type="InterPro" id="IPR043131">
    <property type="entry name" value="BCAT-like_N"/>
</dbReference>